<gene>
    <name evidence="1" type="ORF">UREG_07011</name>
</gene>
<dbReference type="OrthoDB" id="5425374at2759"/>
<dbReference type="HOGENOM" id="CLU_1983227_0_0_1"/>
<dbReference type="AlphaFoldDB" id="C4JWR9"/>
<evidence type="ECO:0000313" key="1">
    <source>
        <dbReference type="EMBL" id="EEP82146.1"/>
    </source>
</evidence>
<dbReference type="RefSeq" id="XP_002584044.1">
    <property type="nucleotide sequence ID" value="XM_002583998.1"/>
</dbReference>
<dbReference type="Proteomes" id="UP000002058">
    <property type="component" value="Unassembled WGS sequence"/>
</dbReference>
<dbReference type="VEuPathDB" id="FungiDB:UREG_07011"/>
<sequence length="126" mass="14622">MKAVQMQRRLRKLCLMQIQCGAQHPAQYESGVWGDPEKKYDAGKSGDELPEWEGPDKEDLFSKCHTAMVHDVAETPRILDSTYLEELEQIAFYLTTLTKPKDMAFKDCYHFQQKATKFVVEDDLLF</sequence>
<proteinExistence type="predicted"/>
<dbReference type="KEGG" id="ure:UREG_07011"/>
<dbReference type="InParanoid" id="C4JWR9"/>
<organism evidence="1 2">
    <name type="scientific">Uncinocarpus reesii (strain UAMH 1704)</name>
    <dbReference type="NCBI Taxonomy" id="336963"/>
    <lineage>
        <taxon>Eukaryota</taxon>
        <taxon>Fungi</taxon>
        <taxon>Dikarya</taxon>
        <taxon>Ascomycota</taxon>
        <taxon>Pezizomycotina</taxon>
        <taxon>Eurotiomycetes</taxon>
        <taxon>Eurotiomycetidae</taxon>
        <taxon>Onygenales</taxon>
        <taxon>Onygenaceae</taxon>
        <taxon>Uncinocarpus</taxon>
    </lineage>
</organism>
<dbReference type="EMBL" id="CH476618">
    <property type="protein sequence ID" value="EEP82146.1"/>
    <property type="molecule type" value="Genomic_DNA"/>
</dbReference>
<accession>C4JWR9</accession>
<name>C4JWR9_UNCRE</name>
<protein>
    <submittedName>
        <fullName evidence="1">Uncharacterized protein</fullName>
    </submittedName>
</protein>
<dbReference type="GeneID" id="8442551"/>
<keyword evidence="2" id="KW-1185">Reference proteome</keyword>
<evidence type="ECO:0000313" key="2">
    <source>
        <dbReference type="Proteomes" id="UP000002058"/>
    </source>
</evidence>
<reference evidence="2" key="1">
    <citation type="journal article" date="2009" name="Genome Res.">
        <title>Comparative genomic analyses of the human fungal pathogens Coccidioides and their relatives.</title>
        <authorList>
            <person name="Sharpton T.J."/>
            <person name="Stajich J.E."/>
            <person name="Rounsley S.D."/>
            <person name="Gardner M.J."/>
            <person name="Wortman J.R."/>
            <person name="Jordar V.S."/>
            <person name="Maiti R."/>
            <person name="Kodira C.D."/>
            <person name="Neafsey D.E."/>
            <person name="Zeng Q."/>
            <person name="Hung C.-Y."/>
            <person name="McMahan C."/>
            <person name="Muszewska A."/>
            <person name="Grynberg M."/>
            <person name="Mandel M.A."/>
            <person name="Kellner E.M."/>
            <person name="Barker B.M."/>
            <person name="Galgiani J.N."/>
            <person name="Orbach M.J."/>
            <person name="Kirkland T.N."/>
            <person name="Cole G.T."/>
            <person name="Henn M.R."/>
            <person name="Birren B.W."/>
            <person name="Taylor J.W."/>
        </authorList>
    </citation>
    <scope>NUCLEOTIDE SEQUENCE [LARGE SCALE GENOMIC DNA]</scope>
    <source>
        <strain evidence="2">UAMH 1704</strain>
    </source>
</reference>